<accession>A0A812K2Q9</accession>
<sequence length="217" mass="23142">MEPAAMAQPMLPQNLDELGDVRGEKGWTAHRLLPSSVLSKAFEADPALKCRLCSEPAEPAMRLAGAGFECESQHSLCKSCALQQHPARGAVKCPACQCSGRGYVANPQVDARLGAMHVECHCGARVALAKARCHLQLHANADEVEKTSKDLEALQQELDTASQQTEALRAALLDQSATAKRMWEESETAVAAAASLQPPLRRARADAPHAAQSEVSG</sequence>
<keyword evidence="1" id="KW-0175">Coiled coil</keyword>
<dbReference type="AlphaFoldDB" id="A0A812K2Q9"/>
<name>A0A812K2Q9_9DINO</name>
<proteinExistence type="predicted"/>
<dbReference type="Proteomes" id="UP000604046">
    <property type="component" value="Unassembled WGS sequence"/>
</dbReference>
<organism evidence="3 4">
    <name type="scientific">Symbiodinium natans</name>
    <dbReference type="NCBI Taxonomy" id="878477"/>
    <lineage>
        <taxon>Eukaryota</taxon>
        <taxon>Sar</taxon>
        <taxon>Alveolata</taxon>
        <taxon>Dinophyceae</taxon>
        <taxon>Suessiales</taxon>
        <taxon>Symbiodiniaceae</taxon>
        <taxon>Symbiodinium</taxon>
    </lineage>
</organism>
<evidence type="ECO:0000313" key="3">
    <source>
        <dbReference type="EMBL" id="CAE7219240.1"/>
    </source>
</evidence>
<evidence type="ECO:0000256" key="2">
    <source>
        <dbReference type="SAM" id="MobiDB-lite"/>
    </source>
</evidence>
<reference evidence="3" key="1">
    <citation type="submission" date="2021-02" db="EMBL/GenBank/DDBJ databases">
        <authorList>
            <person name="Dougan E. K."/>
            <person name="Rhodes N."/>
            <person name="Thang M."/>
            <person name="Chan C."/>
        </authorList>
    </citation>
    <scope>NUCLEOTIDE SEQUENCE</scope>
</reference>
<feature type="coiled-coil region" evidence="1">
    <location>
        <begin position="137"/>
        <end position="171"/>
    </location>
</feature>
<keyword evidence="4" id="KW-1185">Reference proteome</keyword>
<gene>
    <name evidence="3" type="ORF">SNAT2548_LOCUS7930</name>
</gene>
<protein>
    <submittedName>
        <fullName evidence="3">Uncharacterized protein</fullName>
    </submittedName>
</protein>
<evidence type="ECO:0000313" key="4">
    <source>
        <dbReference type="Proteomes" id="UP000604046"/>
    </source>
</evidence>
<comment type="caution">
    <text evidence="3">The sequence shown here is derived from an EMBL/GenBank/DDBJ whole genome shotgun (WGS) entry which is preliminary data.</text>
</comment>
<evidence type="ECO:0000256" key="1">
    <source>
        <dbReference type="SAM" id="Coils"/>
    </source>
</evidence>
<feature type="region of interest" description="Disordered" evidence="2">
    <location>
        <begin position="194"/>
        <end position="217"/>
    </location>
</feature>
<dbReference type="EMBL" id="CAJNDS010000569">
    <property type="protein sequence ID" value="CAE7219240.1"/>
    <property type="molecule type" value="Genomic_DNA"/>
</dbReference>